<dbReference type="SUPFAM" id="SSF54616">
    <property type="entry name" value="DNA-binding domain of Mlu1-box binding protein MBP1"/>
    <property type="match status" value="1"/>
</dbReference>
<evidence type="ECO:0000313" key="2">
    <source>
        <dbReference type="Proteomes" id="UP000800036"/>
    </source>
</evidence>
<dbReference type="EMBL" id="ML976748">
    <property type="protein sequence ID" value="KAF1966322.1"/>
    <property type="molecule type" value="Genomic_DNA"/>
</dbReference>
<evidence type="ECO:0000313" key="1">
    <source>
        <dbReference type="EMBL" id="KAF1966322.1"/>
    </source>
</evidence>
<name>A0A6A5URC7_9PLEO</name>
<proteinExistence type="predicted"/>
<keyword evidence="2" id="KW-1185">Reference proteome</keyword>
<sequence>MPGVRKKRERDLTGQICPPGVSPNVTATIWEAEGTLLFHVEVQPEGVTIARREDDQRIHADALMALEDRLRAEIEACTETTYRFFIHVVKDGPAHLRGMW</sequence>
<dbReference type="AlphaFoldDB" id="A0A6A5URC7"/>
<dbReference type="GO" id="GO:0003677">
    <property type="term" value="F:DNA binding"/>
    <property type="evidence" value="ECO:0007669"/>
    <property type="project" value="InterPro"/>
</dbReference>
<protein>
    <submittedName>
        <fullName evidence="1">Uncharacterized protein</fullName>
    </submittedName>
</protein>
<dbReference type="InterPro" id="IPR036887">
    <property type="entry name" value="HTH_APSES_sf"/>
</dbReference>
<accession>A0A6A5URC7</accession>
<organism evidence="1 2">
    <name type="scientific">Bimuria novae-zelandiae CBS 107.79</name>
    <dbReference type="NCBI Taxonomy" id="1447943"/>
    <lineage>
        <taxon>Eukaryota</taxon>
        <taxon>Fungi</taxon>
        <taxon>Dikarya</taxon>
        <taxon>Ascomycota</taxon>
        <taxon>Pezizomycotina</taxon>
        <taxon>Dothideomycetes</taxon>
        <taxon>Pleosporomycetidae</taxon>
        <taxon>Pleosporales</taxon>
        <taxon>Massarineae</taxon>
        <taxon>Didymosphaeriaceae</taxon>
        <taxon>Bimuria</taxon>
    </lineage>
</organism>
<dbReference type="Proteomes" id="UP000800036">
    <property type="component" value="Unassembled WGS sequence"/>
</dbReference>
<gene>
    <name evidence="1" type="ORF">BU23DRAFT_574139</name>
</gene>
<reference evidence="1" key="1">
    <citation type="journal article" date="2020" name="Stud. Mycol.">
        <title>101 Dothideomycetes genomes: a test case for predicting lifestyles and emergence of pathogens.</title>
        <authorList>
            <person name="Haridas S."/>
            <person name="Albert R."/>
            <person name="Binder M."/>
            <person name="Bloem J."/>
            <person name="Labutti K."/>
            <person name="Salamov A."/>
            <person name="Andreopoulos B."/>
            <person name="Baker S."/>
            <person name="Barry K."/>
            <person name="Bills G."/>
            <person name="Bluhm B."/>
            <person name="Cannon C."/>
            <person name="Castanera R."/>
            <person name="Culley D."/>
            <person name="Daum C."/>
            <person name="Ezra D."/>
            <person name="Gonzalez J."/>
            <person name="Henrissat B."/>
            <person name="Kuo A."/>
            <person name="Liang C."/>
            <person name="Lipzen A."/>
            <person name="Lutzoni F."/>
            <person name="Magnuson J."/>
            <person name="Mondo S."/>
            <person name="Nolan M."/>
            <person name="Ohm R."/>
            <person name="Pangilinan J."/>
            <person name="Park H.-J."/>
            <person name="Ramirez L."/>
            <person name="Alfaro M."/>
            <person name="Sun H."/>
            <person name="Tritt A."/>
            <person name="Yoshinaga Y."/>
            <person name="Zwiers L.-H."/>
            <person name="Turgeon B."/>
            <person name="Goodwin S."/>
            <person name="Spatafora J."/>
            <person name="Crous P."/>
            <person name="Grigoriev I."/>
        </authorList>
    </citation>
    <scope>NUCLEOTIDE SEQUENCE</scope>
    <source>
        <strain evidence="1">CBS 107.79</strain>
    </source>
</reference>